<name>A0A6J5T198_9CAUD</name>
<dbReference type="GO" id="GO:0032259">
    <property type="term" value="P:methylation"/>
    <property type="evidence" value="ECO:0007669"/>
    <property type="project" value="UniProtKB-KW"/>
</dbReference>
<dbReference type="InterPro" id="IPR006342">
    <property type="entry name" value="FkbM_mtfrase"/>
</dbReference>
<dbReference type="Gene3D" id="3.40.50.150">
    <property type="entry name" value="Vaccinia Virus protein VP39"/>
    <property type="match status" value="1"/>
</dbReference>
<dbReference type="NCBIfam" id="TIGR01444">
    <property type="entry name" value="fkbM_fam"/>
    <property type="match status" value="1"/>
</dbReference>
<dbReference type="SUPFAM" id="SSF53335">
    <property type="entry name" value="S-adenosyl-L-methionine-dependent methyltransferases"/>
    <property type="match status" value="1"/>
</dbReference>
<proteinExistence type="predicted"/>
<evidence type="ECO:0000259" key="1">
    <source>
        <dbReference type="Pfam" id="PF05050"/>
    </source>
</evidence>
<dbReference type="PANTHER" id="PTHR36973:SF4">
    <property type="entry name" value="NODULATION PROTEIN"/>
    <property type="match status" value="1"/>
</dbReference>
<sequence>MTTLEEKQIRLRELGNRRLMPWDHVKYLMHLQREYNFNPTVVYDVGACVLHWTNEARLIWPTTDFVVFEAMDTSEFLFKEQGLKYNIGVCSDVSGKEVDFYQNDYHPGGNSYYKENEAVNPEAPDYFNESHRRRLTTVTLDDVRRQKSFPMPQLIKMDVQGAELDVLKGAVETLQSVEHVILELQIVEYNKGAPLRDTVIEYMNSIGFECMGLFSNNGPDGDYHFVRRH</sequence>
<protein>
    <submittedName>
        <fullName evidence="2">FkbM_fam, methyltransferase, FkbM family</fullName>
    </submittedName>
</protein>
<gene>
    <name evidence="2" type="ORF">UFOVP1636_226</name>
</gene>
<reference evidence="2" key="1">
    <citation type="submission" date="2020-05" db="EMBL/GenBank/DDBJ databases">
        <authorList>
            <person name="Chiriac C."/>
            <person name="Salcher M."/>
            <person name="Ghai R."/>
            <person name="Kavagutti S V."/>
        </authorList>
    </citation>
    <scope>NUCLEOTIDE SEQUENCE</scope>
</reference>
<dbReference type="EMBL" id="LR797503">
    <property type="protein sequence ID" value="CAB4221279.1"/>
    <property type="molecule type" value="Genomic_DNA"/>
</dbReference>
<keyword evidence="2" id="KW-0808">Transferase</keyword>
<dbReference type="GO" id="GO:0008171">
    <property type="term" value="F:O-methyltransferase activity"/>
    <property type="evidence" value="ECO:0007669"/>
    <property type="project" value="TreeGrafter"/>
</dbReference>
<dbReference type="PANTHER" id="PTHR36973">
    <property type="entry name" value="SLL1456 PROTEIN-RELATED"/>
    <property type="match status" value="1"/>
</dbReference>
<feature type="domain" description="Methyltransferase FkbM" evidence="1">
    <location>
        <begin position="44"/>
        <end position="209"/>
    </location>
</feature>
<keyword evidence="2" id="KW-0489">Methyltransferase</keyword>
<accession>A0A6J5T198</accession>
<dbReference type="InterPro" id="IPR029063">
    <property type="entry name" value="SAM-dependent_MTases_sf"/>
</dbReference>
<dbReference type="Pfam" id="PF05050">
    <property type="entry name" value="Methyltransf_21"/>
    <property type="match status" value="1"/>
</dbReference>
<organism evidence="2">
    <name type="scientific">uncultured Caudovirales phage</name>
    <dbReference type="NCBI Taxonomy" id="2100421"/>
    <lineage>
        <taxon>Viruses</taxon>
        <taxon>Duplodnaviria</taxon>
        <taxon>Heunggongvirae</taxon>
        <taxon>Uroviricota</taxon>
        <taxon>Caudoviricetes</taxon>
        <taxon>Peduoviridae</taxon>
        <taxon>Maltschvirus</taxon>
        <taxon>Maltschvirus maltsch</taxon>
    </lineage>
</organism>
<evidence type="ECO:0000313" key="2">
    <source>
        <dbReference type="EMBL" id="CAB4221279.1"/>
    </source>
</evidence>
<dbReference type="InterPro" id="IPR053188">
    <property type="entry name" value="FkbM_Methyltransferase"/>
</dbReference>